<dbReference type="EMBL" id="QEWW01000001">
    <property type="protein sequence ID" value="PWD88243.1"/>
    <property type="molecule type" value="Genomic_DNA"/>
</dbReference>
<dbReference type="EMBL" id="QEWV01000002">
    <property type="protein sequence ID" value="PWD93934.1"/>
    <property type="molecule type" value="Genomic_DNA"/>
</dbReference>
<dbReference type="GO" id="GO:0030674">
    <property type="term" value="F:protein-macromolecule adaptor activity"/>
    <property type="evidence" value="ECO:0007669"/>
    <property type="project" value="TreeGrafter"/>
</dbReference>
<evidence type="ECO:0000313" key="9">
    <source>
        <dbReference type="Proteomes" id="UP000245217"/>
    </source>
</evidence>
<dbReference type="InterPro" id="IPR026592">
    <property type="entry name" value="BamE"/>
</dbReference>
<comment type="subcellular location">
    <subcellularLocation>
        <location evidence="4">Cell outer membrane</location>
    </subcellularLocation>
</comment>
<comment type="function">
    <text evidence="4">Part of the outer membrane protein assembly complex, which is involved in assembly and insertion of beta-barrel proteins into the outer membrane.</text>
</comment>
<dbReference type="Gene3D" id="3.30.1450.10">
    <property type="match status" value="1"/>
</dbReference>
<dbReference type="AlphaFoldDB" id="A0A2U2AU43"/>
<comment type="caution">
    <text evidence="6">The sequence shown here is derived from an EMBL/GenBank/DDBJ whole genome shotgun (WGS) entry which is preliminary data.</text>
</comment>
<reference evidence="8 9" key="2">
    <citation type="submission" date="2018-05" db="EMBL/GenBank/DDBJ databases">
        <title>Ignatzschineria dubaiensis sp. nov., isolated from necrotic foot tissues of dromedaries (Camelus dromedarius) and associated maggots in Dubai, United Arab Emirates.</title>
        <authorList>
            <person name="Tsang C.C."/>
            <person name="Tang J.Y.M."/>
            <person name="Fong J.Y.H."/>
            <person name="Kinne J."/>
            <person name="Lee H.H."/>
            <person name="Joseph M."/>
            <person name="Jose S."/>
            <person name="Schuster R.K."/>
            <person name="Tang Y."/>
            <person name="Sivakumar S."/>
            <person name="Chen J.H.K."/>
            <person name="Teng J.L.L."/>
            <person name="Lau S.K.P."/>
            <person name="Wernery U."/>
            <person name="Woo P.C.Y."/>
        </authorList>
    </citation>
    <scope>NUCLEOTIDE SEQUENCE [LARGE SCALE GENOMIC DNA]</scope>
    <source>
        <strain evidence="8">UAE-HKU57</strain>
        <strain evidence="9">UAE-HKU58</strain>
    </source>
</reference>
<dbReference type="Pfam" id="PF04355">
    <property type="entry name" value="BamE"/>
    <property type="match status" value="1"/>
</dbReference>
<dbReference type="Proteomes" id="UP000245059">
    <property type="component" value="Unassembled WGS sequence"/>
</dbReference>
<organism evidence="6 8">
    <name type="scientific">Ignatzschineria cameli</name>
    <dbReference type="NCBI Taxonomy" id="2182793"/>
    <lineage>
        <taxon>Bacteria</taxon>
        <taxon>Pseudomonadati</taxon>
        <taxon>Pseudomonadota</taxon>
        <taxon>Gammaproteobacteria</taxon>
        <taxon>Cardiobacteriales</taxon>
        <taxon>Ignatzschineriaceae</taxon>
        <taxon>Ignatzschineria</taxon>
    </lineage>
</organism>
<comment type="subunit">
    <text evidence="4">Part of the Bam complex.</text>
</comment>
<evidence type="ECO:0000259" key="5">
    <source>
        <dbReference type="Pfam" id="PF04355"/>
    </source>
</evidence>
<evidence type="ECO:0000256" key="3">
    <source>
        <dbReference type="ARBA" id="ARBA00023237"/>
    </source>
</evidence>
<dbReference type="InterPro" id="IPR007450">
    <property type="entry name" value="BamE_dom"/>
</dbReference>
<reference evidence="6" key="1">
    <citation type="journal article" date="2018" name="Genome Announc.">
        <title>Ignatzschineria cameli sp. nov., isolated from necrotic foot tissue of dromedaries (Camelus dromedarius) and associated maggots (Wohlfahrtia species) in Dubai.</title>
        <authorList>
            <person name="Tsang C.C."/>
            <person name="Tang J.Y."/>
            <person name="Fong J.Y."/>
            <person name="Kinne J."/>
            <person name="Lee H.H."/>
            <person name="Joseph M."/>
            <person name="Jose S."/>
            <person name="Schuster R.K."/>
            <person name="Tang Y."/>
            <person name="Sivakumar S."/>
            <person name="Chen J.H."/>
            <person name="Teng J.L."/>
            <person name="Lau S.K."/>
            <person name="Wernery U."/>
            <person name="Woo P.C."/>
        </authorList>
    </citation>
    <scope>NUCLEOTIDE SEQUENCE</scope>
    <source>
        <strain evidence="6">UAE-HKU57</strain>
        <strain evidence="7">UAE-HKU58</strain>
    </source>
</reference>
<dbReference type="GO" id="GO:0051205">
    <property type="term" value="P:protein insertion into membrane"/>
    <property type="evidence" value="ECO:0007669"/>
    <property type="project" value="UniProtKB-UniRule"/>
</dbReference>
<dbReference type="HAMAP" id="MF_00925">
    <property type="entry name" value="OM_assembly_BamE"/>
    <property type="match status" value="1"/>
</dbReference>
<evidence type="ECO:0000313" key="7">
    <source>
        <dbReference type="EMBL" id="PWD93934.1"/>
    </source>
</evidence>
<dbReference type="GO" id="GO:0043165">
    <property type="term" value="P:Gram-negative-bacterium-type cell outer membrane assembly"/>
    <property type="evidence" value="ECO:0007669"/>
    <property type="project" value="UniProtKB-UniRule"/>
</dbReference>
<evidence type="ECO:0000256" key="2">
    <source>
        <dbReference type="ARBA" id="ARBA00023136"/>
    </source>
</evidence>
<keyword evidence="2 4" id="KW-0472">Membrane</keyword>
<sequence length="125" mass="14602">MIYDYSFRRLVKMKMIKPLVILGASLLFFGCSMHRVDVVQGNYIEETRLENLQPGMTKHEVQMLLGTPLVMDVYEPDVWYYVFQHSTSSGEVKKARTIKVHFDPQGHYLYIEGDRAPEEIVDESR</sequence>
<accession>A0A2U2AU43</accession>
<evidence type="ECO:0000313" key="8">
    <source>
        <dbReference type="Proteomes" id="UP000245059"/>
    </source>
</evidence>
<proteinExistence type="inferred from homology"/>
<evidence type="ECO:0000256" key="1">
    <source>
        <dbReference type="ARBA" id="ARBA00022729"/>
    </source>
</evidence>
<dbReference type="InterPro" id="IPR037873">
    <property type="entry name" value="BamE-like"/>
</dbReference>
<keyword evidence="3 4" id="KW-0998">Cell outer membrane</keyword>
<dbReference type="PANTHER" id="PTHR37482">
    <property type="entry name" value="OUTER MEMBRANE PROTEIN ASSEMBLY FACTOR BAME"/>
    <property type="match status" value="1"/>
</dbReference>
<dbReference type="GO" id="GO:1990063">
    <property type="term" value="C:Bam protein complex"/>
    <property type="evidence" value="ECO:0007669"/>
    <property type="project" value="TreeGrafter"/>
</dbReference>
<evidence type="ECO:0000313" key="6">
    <source>
        <dbReference type="EMBL" id="PWD88243.1"/>
    </source>
</evidence>
<evidence type="ECO:0000256" key="4">
    <source>
        <dbReference type="HAMAP-Rule" id="MF_00925"/>
    </source>
</evidence>
<keyword evidence="9" id="KW-1185">Reference proteome</keyword>
<gene>
    <name evidence="4" type="primary">bamE</name>
    <name evidence="6" type="ORF">DC077_02970</name>
    <name evidence="7" type="ORF">DC078_03715</name>
</gene>
<keyword evidence="1 4" id="KW-0732">Signal</keyword>
<dbReference type="Proteomes" id="UP000245217">
    <property type="component" value="Unassembled WGS sequence"/>
</dbReference>
<comment type="similarity">
    <text evidence="4">Belongs to the BamE family.</text>
</comment>
<feature type="domain" description="Outer membrane protein assembly factor BamE" evidence="5">
    <location>
        <begin position="41"/>
        <end position="106"/>
    </location>
</feature>
<dbReference type="PANTHER" id="PTHR37482:SF1">
    <property type="entry name" value="OUTER MEMBRANE PROTEIN ASSEMBLY FACTOR BAME"/>
    <property type="match status" value="1"/>
</dbReference>
<name>A0A2U2AU43_9GAMM</name>
<protein>
    <recommendedName>
        <fullName evidence="4">Outer membrane protein assembly factor BamE</fullName>
    </recommendedName>
</protein>